<evidence type="ECO:0000313" key="1">
    <source>
        <dbReference type="EMBL" id="NVI49327.1"/>
    </source>
</evidence>
<sequence>MVEVYLVIMGPKFLGLGVPRFMPDILKPLRADSSVQQSDELILGKNGQPHSSLLAMNHRTERLPTSDHLQDAFWGVSPGQIIDEQISIAKRAARLRHGAGRRLRFMLVVVTAQELRHFLSLRKIRVSQKRPTNFAFNIAFEHPTVFQVSPRRSPGAHPRLCRPRLPADAHANFCSSRELWSRQ</sequence>
<dbReference type="EMBL" id="JAAOLE020000001">
    <property type="protein sequence ID" value="NVI49327.1"/>
    <property type="molecule type" value="Genomic_DNA"/>
</dbReference>
<organism evidence="1">
    <name type="scientific">Bradyrhizobium septentrionale</name>
    <dbReference type="NCBI Taxonomy" id="1404411"/>
    <lineage>
        <taxon>Bacteria</taxon>
        <taxon>Pseudomonadati</taxon>
        <taxon>Pseudomonadota</taxon>
        <taxon>Alphaproteobacteria</taxon>
        <taxon>Hyphomicrobiales</taxon>
        <taxon>Nitrobacteraceae</taxon>
        <taxon>Bradyrhizobium</taxon>
    </lineage>
</organism>
<proteinExistence type="predicted"/>
<comment type="caution">
    <text evidence="1">The sequence shown here is derived from an EMBL/GenBank/DDBJ whole genome shotgun (WGS) entry which is preliminary data.</text>
</comment>
<accession>A0A973W834</accession>
<name>A0A973W834_9BRAD</name>
<gene>
    <name evidence="1" type="ORF">HAP48_042130</name>
</gene>
<dbReference type="RefSeq" id="WP_166213702.1">
    <property type="nucleotide sequence ID" value="NZ_CP088285.1"/>
</dbReference>
<dbReference type="AlphaFoldDB" id="A0A973W834"/>
<protein>
    <submittedName>
        <fullName evidence="1">Uncharacterized protein</fullName>
    </submittedName>
</protein>
<reference evidence="1" key="1">
    <citation type="submission" date="2020-06" db="EMBL/GenBank/DDBJ databases">
        <title>Whole Genome Sequence of Bradyrhizobium sp. Strain 1S1.</title>
        <authorList>
            <person name="Bromfield E.S.P."/>
            <person name="Cloutier S."/>
        </authorList>
    </citation>
    <scope>NUCLEOTIDE SEQUENCE [LARGE SCALE GENOMIC DNA]</scope>
    <source>
        <strain evidence="1">1S1</strain>
    </source>
</reference>